<feature type="domain" description="Mut7-C RNAse" evidence="3">
    <location>
        <begin position="705"/>
        <end position="805"/>
    </location>
</feature>
<dbReference type="PANTHER" id="PTHR47765">
    <property type="entry name" value="3'-5' EXONUCLEASE DOMAIN-CONTAINING PROTEIN"/>
    <property type="match status" value="1"/>
</dbReference>
<protein>
    <submittedName>
        <fullName evidence="5">Exonuclease mut-7 homolog isoform X1</fullName>
    </submittedName>
</protein>
<feature type="domain" description="Mut7-C RNAse" evidence="3">
    <location>
        <begin position="908"/>
        <end position="964"/>
    </location>
</feature>
<keyword evidence="5" id="KW-0269">Exonuclease</keyword>
<dbReference type="InterPro" id="IPR036397">
    <property type="entry name" value="RNaseH_sf"/>
</dbReference>
<dbReference type="AlphaFoldDB" id="A0AAJ7TB56"/>
<evidence type="ECO:0000259" key="3">
    <source>
        <dbReference type="Pfam" id="PF01927"/>
    </source>
</evidence>
<dbReference type="GO" id="GO:0006139">
    <property type="term" value="P:nucleobase-containing compound metabolic process"/>
    <property type="evidence" value="ECO:0007669"/>
    <property type="project" value="InterPro"/>
</dbReference>
<name>A0AAJ7TB56_PETMA</name>
<evidence type="ECO:0000256" key="1">
    <source>
        <dbReference type="SAM" id="MobiDB-lite"/>
    </source>
</evidence>
<dbReference type="Gene3D" id="3.30.420.10">
    <property type="entry name" value="Ribonuclease H-like superfamily/Ribonuclease H"/>
    <property type="match status" value="1"/>
</dbReference>
<accession>A0AAJ7TB56</accession>
<evidence type="ECO:0000259" key="2">
    <source>
        <dbReference type="Pfam" id="PF01612"/>
    </source>
</evidence>
<dbReference type="GO" id="GO:0003676">
    <property type="term" value="F:nucleic acid binding"/>
    <property type="evidence" value="ECO:0007669"/>
    <property type="project" value="InterPro"/>
</dbReference>
<dbReference type="Proteomes" id="UP001318040">
    <property type="component" value="Chromosome 22"/>
</dbReference>
<gene>
    <name evidence="5" type="primary">EXD3</name>
</gene>
<sequence length="983" mass="110716">MRCRGIDLTRGVIYGNFYHRLSVIVLEKGQFIAMEDGFVRNLEELWNKKQLKQILAACQARLETAVDPRRMLVDILEVRSDWRRSRAHLAHHIITEFSDWVASHHPQGKALPCDWELQARAIRLLSSSQGSTMDPFIHMYQLETADRQHLISAVKGLQKKDRYQEAAHLAKKMHLQPYLNFRELCTPLLLQDKLNVVEGYVSNSPELQQELVRLLDSWCHPDFNLGNLLQQYPGLQQVKHERMHPKSLSKFVTRLLDTYKIDSELCPNVKQYRALGAMKFLFYQKYGEKAMDDENWNDHISVAVGNNPWLQEQLVMMLCSYRDVTAAARWARRLKMPHDRLPSAVLWILSNQRQEDGSEEEESAMAYSSREDCYQLPVPLDQVIFIDNLADLEMHLPAMLQPGCTLGVDMEWRPSFGVLSQPRVALVQVARRDRVLLLDLPRLSEEEEEESGRQPGQRRLARATNVEPRAHDETAQLQASCSGRCEAKNSVAEEGRLLGLMRRLFSSGDVLKLGYDVGGDIQYLLTSYPMLKPALQQSSRVLDIAVLQKQVERLLSAQPVAGGSGAEVARGATATRTTEERGLSLLVLQTLGKALDKRQQLSEWERRPLTTAQLLYAASDAYCLLEVYDGLLQKAKAAKLSVNLEKCMVGKKVQKPRHSDPAPDDERLWKKIGTEVPATLPAANLTRPPESCSREPMSVRNFAVVCDSMLQGLGRYLRCLGVDVHILENIEEHRKAAEIARAERRVILTCGLPYQTLRSQVGEDCCYFVDCKEKAKDQAKAVLRHFNVQVTPSDIFSRCKVCNGNRYMKISGADMARVAVTRRELLRATAGQDDPEPGYGVVLGDDLADEAQGCVEPGGVRWSPTVAPTQDFAGKSWRGVVALPGPEKTMSRASESWSSRTPRYYPACFVDNQELDANTASFADGTALLAEAIPPGVLETVQLFYCCVTCGKVFWEGSHFSRILSQFADVLSTESDTSTFYES</sequence>
<reference evidence="5" key="1">
    <citation type="submission" date="2025-08" db="UniProtKB">
        <authorList>
            <consortium name="RefSeq"/>
        </authorList>
    </citation>
    <scope>IDENTIFICATION</scope>
    <source>
        <tissue evidence="5">Sperm</tissue>
    </source>
</reference>
<evidence type="ECO:0000313" key="5">
    <source>
        <dbReference type="RefSeq" id="XP_032814691.1"/>
    </source>
</evidence>
<dbReference type="InterPro" id="IPR012337">
    <property type="entry name" value="RNaseH-like_sf"/>
</dbReference>
<dbReference type="CTD" id="54932"/>
<dbReference type="SUPFAM" id="SSF53098">
    <property type="entry name" value="Ribonuclease H-like"/>
    <property type="match status" value="1"/>
</dbReference>
<feature type="domain" description="3'-5' exonuclease" evidence="2">
    <location>
        <begin position="498"/>
        <end position="634"/>
    </location>
</feature>
<keyword evidence="5" id="KW-0540">Nuclease</keyword>
<dbReference type="GO" id="GO:0008408">
    <property type="term" value="F:3'-5' exonuclease activity"/>
    <property type="evidence" value="ECO:0007669"/>
    <property type="project" value="InterPro"/>
</dbReference>
<proteinExistence type="predicted"/>
<feature type="region of interest" description="Disordered" evidence="1">
    <location>
        <begin position="444"/>
        <end position="477"/>
    </location>
</feature>
<dbReference type="InterPro" id="IPR002562">
    <property type="entry name" value="3'-5'_exonuclease_dom"/>
</dbReference>
<dbReference type="RefSeq" id="XP_032814691.1">
    <property type="nucleotide sequence ID" value="XM_032958800.1"/>
</dbReference>
<dbReference type="Pfam" id="PF01927">
    <property type="entry name" value="Mut7-C"/>
    <property type="match status" value="2"/>
</dbReference>
<dbReference type="InterPro" id="IPR002782">
    <property type="entry name" value="Mut7-C_RNAse_dom"/>
</dbReference>
<keyword evidence="4" id="KW-1185">Reference proteome</keyword>
<organism evidence="4 5">
    <name type="scientific">Petromyzon marinus</name>
    <name type="common">Sea lamprey</name>
    <dbReference type="NCBI Taxonomy" id="7757"/>
    <lineage>
        <taxon>Eukaryota</taxon>
        <taxon>Metazoa</taxon>
        <taxon>Chordata</taxon>
        <taxon>Craniata</taxon>
        <taxon>Vertebrata</taxon>
        <taxon>Cyclostomata</taxon>
        <taxon>Hyperoartia</taxon>
        <taxon>Petromyzontiformes</taxon>
        <taxon>Petromyzontidae</taxon>
        <taxon>Petromyzon</taxon>
    </lineage>
</organism>
<dbReference type="PANTHER" id="PTHR47765:SF2">
    <property type="entry name" value="EXONUCLEASE MUT-7 HOMOLOG"/>
    <property type="match status" value="1"/>
</dbReference>
<evidence type="ECO:0000313" key="4">
    <source>
        <dbReference type="Proteomes" id="UP001318040"/>
    </source>
</evidence>
<dbReference type="Pfam" id="PF01612">
    <property type="entry name" value="DNA_pol_A_exo1"/>
    <property type="match status" value="1"/>
</dbReference>
<dbReference type="KEGG" id="pmrn:116944906"/>
<keyword evidence="5" id="KW-0378">Hydrolase</keyword>
<dbReference type="InterPro" id="IPR052408">
    <property type="entry name" value="Exonuclease_MUT-7-like"/>
</dbReference>